<evidence type="ECO:0000256" key="3">
    <source>
        <dbReference type="ARBA" id="ARBA00023136"/>
    </source>
</evidence>
<evidence type="ECO:0000256" key="2">
    <source>
        <dbReference type="ARBA" id="ARBA00022729"/>
    </source>
</evidence>
<dbReference type="InterPro" id="IPR050490">
    <property type="entry name" value="Bact_solute-bd_prot1"/>
</dbReference>
<dbReference type="EMBL" id="SMKR01000072">
    <property type="protein sequence ID" value="TDD23486.1"/>
    <property type="molecule type" value="Genomic_DNA"/>
</dbReference>
<dbReference type="Proteomes" id="UP000295172">
    <property type="component" value="Unassembled WGS sequence"/>
</dbReference>
<dbReference type="PANTHER" id="PTHR43649:SF33">
    <property type="entry name" value="POLYGALACTURONAN_RHAMNOGALACTURONAN-BINDING PROTEIN YTCQ"/>
    <property type="match status" value="1"/>
</dbReference>
<evidence type="ECO:0000256" key="4">
    <source>
        <dbReference type="ARBA" id="ARBA00023139"/>
    </source>
</evidence>
<dbReference type="Pfam" id="PF13416">
    <property type="entry name" value="SBP_bac_8"/>
    <property type="match status" value="1"/>
</dbReference>
<dbReference type="InterPro" id="IPR006059">
    <property type="entry name" value="SBP"/>
</dbReference>
<accession>A0A4R4X001</accession>
<proteinExistence type="predicted"/>
<feature type="compositionally biased region" description="Low complexity" evidence="6">
    <location>
        <begin position="16"/>
        <end position="32"/>
    </location>
</feature>
<protein>
    <submittedName>
        <fullName evidence="7">Extracellular solute-binding protein</fullName>
    </submittedName>
</protein>
<dbReference type="AlphaFoldDB" id="A0A4R4X001"/>
<keyword evidence="4" id="KW-0564">Palmitate</keyword>
<keyword evidence="3" id="KW-0472">Membrane</keyword>
<evidence type="ECO:0000313" key="8">
    <source>
        <dbReference type="Proteomes" id="UP000295172"/>
    </source>
</evidence>
<reference evidence="7 8" key="1">
    <citation type="submission" date="2019-02" db="EMBL/GenBank/DDBJ databases">
        <title>Draft genome sequences of novel Actinobacteria.</title>
        <authorList>
            <person name="Sahin N."/>
            <person name="Ay H."/>
            <person name="Saygin H."/>
        </authorList>
    </citation>
    <scope>NUCLEOTIDE SEQUENCE [LARGE SCALE GENOMIC DNA]</scope>
    <source>
        <strain evidence="7 8">16K104</strain>
    </source>
</reference>
<evidence type="ECO:0000256" key="1">
    <source>
        <dbReference type="ARBA" id="ARBA00022475"/>
    </source>
</evidence>
<dbReference type="PANTHER" id="PTHR43649">
    <property type="entry name" value="ARABINOSE-BINDING PROTEIN-RELATED"/>
    <property type="match status" value="1"/>
</dbReference>
<keyword evidence="2" id="KW-0732">Signal</keyword>
<keyword evidence="8" id="KW-1185">Reference proteome</keyword>
<evidence type="ECO:0000313" key="7">
    <source>
        <dbReference type="EMBL" id="TDD23486.1"/>
    </source>
</evidence>
<evidence type="ECO:0000256" key="6">
    <source>
        <dbReference type="SAM" id="MobiDB-lite"/>
    </source>
</evidence>
<comment type="caution">
    <text evidence="7">The sequence shown here is derived from an EMBL/GenBank/DDBJ whole genome shotgun (WGS) entry which is preliminary data.</text>
</comment>
<dbReference type="Gene3D" id="3.40.190.10">
    <property type="entry name" value="Periplasmic binding protein-like II"/>
    <property type="match status" value="1"/>
</dbReference>
<keyword evidence="1" id="KW-1003">Cell membrane</keyword>
<name>A0A4R4X001_9ACTN</name>
<dbReference type="SUPFAM" id="SSF53850">
    <property type="entry name" value="Periplasmic binding protein-like II"/>
    <property type="match status" value="1"/>
</dbReference>
<sequence length="538" mass="56483">MPDRSPRRVGRHPLRAVRAAAEPASVPVSSGRAARRSSARSDRPSVGTWQHPLAKVCTDYGHSTKTVRRDPLTTRHDKPTVSIRFVKGLHNSAGFGLAISRGAAMSAVRRNKWSTTAALAAILLLSGCGLGSTSSPESAEVTGEVQGTIKFQTMQLSPTFDDYLNGVIDAFEKTHPDTTVEWTDIPSDAAARKVSADAVAGTLPDVMDLDAATLAPLGRQQLVVDMASAAGDVKDGYVPTAWNSFGFAGTSVAALPWYLNTPVLISNKAVLQKAGFAAAPDPASYPELLDRSAQIAKSAGVAGFQPTEVGFPNYLLSVGVPLVNDDATRAVVNTPEAEQFVAKLAALYRSGGIPKDSVSAKQRSEIETFSDGKTAYLESGGSRLKIIQQNSPAVYAQVGVGKPLGDASSRTWLVAHGIAVPKKSGNLPTALAFAKFLTSAENQLALAKQSSVFPSTTTSLADPFFTAGGSDLVVAARAIAAASLRDNKTTVKPSAVDAEFATTLWSSLQPAILGTVSPSDALSDAENKLTKILEERRQ</sequence>
<feature type="region of interest" description="Disordered" evidence="6">
    <location>
        <begin position="1"/>
        <end position="50"/>
    </location>
</feature>
<gene>
    <name evidence="7" type="ORF">E1218_17795</name>
</gene>
<dbReference type="OrthoDB" id="4289620at2"/>
<evidence type="ECO:0000256" key="5">
    <source>
        <dbReference type="ARBA" id="ARBA00023288"/>
    </source>
</evidence>
<keyword evidence="5" id="KW-0449">Lipoprotein</keyword>
<organism evidence="7 8">
    <name type="scientific">Kribbella turkmenica</name>
    <dbReference type="NCBI Taxonomy" id="2530375"/>
    <lineage>
        <taxon>Bacteria</taxon>
        <taxon>Bacillati</taxon>
        <taxon>Actinomycetota</taxon>
        <taxon>Actinomycetes</taxon>
        <taxon>Propionibacteriales</taxon>
        <taxon>Kribbellaceae</taxon>
        <taxon>Kribbella</taxon>
    </lineage>
</organism>